<comment type="caution">
    <text evidence="3">The sequence shown here is derived from an EMBL/GenBank/DDBJ whole genome shotgun (WGS) entry which is preliminary data.</text>
</comment>
<dbReference type="EMBL" id="VYKL01000013">
    <property type="protein sequence ID" value="KAA9027453.1"/>
    <property type="molecule type" value="Genomic_DNA"/>
</dbReference>
<dbReference type="SUPFAM" id="SSF81296">
    <property type="entry name" value="E set domains"/>
    <property type="match status" value="1"/>
</dbReference>
<dbReference type="Pfam" id="PF17999">
    <property type="entry name" value="PulA_N1"/>
    <property type="match status" value="1"/>
</dbReference>
<dbReference type="PANTHER" id="PTHR43002">
    <property type="entry name" value="GLYCOGEN DEBRANCHING ENZYME"/>
    <property type="match status" value="1"/>
</dbReference>
<dbReference type="SMART" id="SM00642">
    <property type="entry name" value="Aamy"/>
    <property type="match status" value="1"/>
</dbReference>
<dbReference type="InterPro" id="IPR049117">
    <property type="entry name" value="pulA_all-beta"/>
</dbReference>
<dbReference type="RefSeq" id="WP_150438995.1">
    <property type="nucleotide sequence ID" value="NZ_VYKL01000013.1"/>
</dbReference>
<proteinExistence type="inferred from homology"/>
<evidence type="ECO:0000313" key="3">
    <source>
        <dbReference type="EMBL" id="KAA9027453.1"/>
    </source>
</evidence>
<dbReference type="InterPro" id="IPR013780">
    <property type="entry name" value="Glyco_hydro_b"/>
</dbReference>
<dbReference type="Proteomes" id="UP000326671">
    <property type="component" value="Unassembled WGS sequence"/>
</dbReference>
<dbReference type="OrthoDB" id="9761875at2"/>
<dbReference type="InterPro" id="IPR006047">
    <property type="entry name" value="GH13_cat_dom"/>
</dbReference>
<name>A0A5J5HY59_9BACI</name>
<evidence type="ECO:0000256" key="1">
    <source>
        <dbReference type="ARBA" id="ARBA00008061"/>
    </source>
</evidence>
<reference evidence="3 4" key="1">
    <citation type="submission" date="2019-09" db="EMBL/GenBank/DDBJ databases">
        <title>Whole genome sequences of isolates from the Mars Exploration Rovers.</title>
        <authorList>
            <person name="Seuylemezian A."/>
            <person name="Vaishampayan P."/>
        </authorList>
    </citation>
    <scope>NUCLEOTIDE SEQUENCE [LARGE SCALE GENOMIC DNA]</scope>
    <source>
        <strain evidence="3 4">MER_TA_151</strain>
    </source>
</reference>
<dbReference type="SUPFAM" id="SSF51445">
    <property type="entry name" value="(Trans)glycosidases"/>
    <property type="match status" value="1"/>
</dbReference>
<dbReference type="InterPro" id="IPR011840">
    <property type="entry name" value="PulA_typeI"/>
</dbReference>
<dbReference type="InterPro" id="IPR017853">
    <property type="entry name" value="GH"/>
</dbReference>
<dbReference type="Pfam" id="PF21653">
    <property type="entry name" value="pulA_all-beta"/>
    <property type="match status" value="1"/>
</dbReference>
<dbReference type="InterPro" id="IPR014756">
    <property type="entry name" value="Ig_E-set"/>
</dbReference>
<dbReference type="AlphaFoldDB" id="A0A5J5HY59"/>
<dbReference type="Pfam" id="PF00128">
    <property type="entry name" value="Alpha-amylase"/>
    <property type="match status" value="1"/>
</dbReference>
<keyword evidence="3" id="KW-0326">Glycosidase</keyword>
<dbReference type="NCBIfam" id="TIGR02104">
    <property type="entry name" value="pulA_typeI"/>
    <property type="match status" value="1"/>
</dbReference>
<keyword evidence="3" id="KW-0378">Hydrolase</keyword>
<dbReference type="CDD" id="cd02860">
    <property type="entry name" value="E_set_Pullulanase"/>
    <property type="match status" value="1"/>
</dbReference>
<accession>A0A5J5HY59</accession>
<dbReference type="Gene3D" id="2.60.40.2320">
    <property type="match status" value="1"/>
</dbReference>
<dbReference type="Pfam" id="PF02922">
    <property type="entry name" value="CBM_48"/>
    <property type="match status" value="1"/>
</dbReference>
<dbReference type="InterPro" id="IPR013783">
    <property type="entry name" value="Ig-like_fold"/>
</dbReference>
<dbReference type="Gene3D" id="2.60.40.1180">
    <property type="entry name" value="Golgi alpha-mannosidase II"/>
    <property type="match status" value="1"/>
</dbReference>
<dbReference type="GO" id="GO:0051060">
    <property type="term" value="F:pullulanase activity"/>
    <property type="evidence" value="ECO:0007669"/>
    <property type="project" value="UniProtKB-EC"/>
</dbReference>
<evidence type="ECO:0000259" key="2">
    <source>
        <dbReference type="SMART" id="SM00642"/>
    </source>
</evidence>
<organism evidence="3 4">
    <name type="scientific">Niallia endozanthoxylica</name>
    <dbReference type="NCBI Taxonomy" id="2036016"/>
    <lineage>
        <taxon>Bacteria</taxon>
        <taxon>Bacillati</taxon>
        <taxon>Bacillota</taxon>
        <taxon>Bacilli</taxon>
        <taxon>Bacillales</taxon>
        <taxon>Bacillaceae</taxon>
        <taxon>Niallia</taxon>
    </lineage>
</organism>
<dbReference type="InterPro" id="IPR004193">
    <property type="entry name" value="Glyco_hydro_13_N"/>
</dbReference>
<dbReference type="CDD" id="cd11341">
    <property type="entry name" value="AmyAc_Pullulanase_LD-like"/>
    <property type="match status" value="1"/>
</dbReference>
<feature type="domain" description="Glycosyl hydrolase family 13 catalytic" evidence="2">
    <location>
        <begin position="250"/>
        <end position="616"/>
    </location>
</feature>
<sequence length="714" mass="81526">MIVIEREYQAYLDEMQVITIIIPLTHHRDDEGTFTLVNDGTEIPLTIVDQIHHTEFIKYICHLQEVLNLGTQYWIKDNLQRKTDLQIGAVTRTNAFDDAFYYEGQLGVCYQPDHSDFKLWAPTATGVKLKLMTPDRTNQEIIDLTRGDKGVWAASVHRNLEYSLYTYLVCVNLQWKEAVDPYTTAVTANGEEGVIIDLTKTTRSKIMLPPLEHAVDCVIYETHIRDLTIHPNSGVSHKGAYMGAAELETKSSNGSLTALSYIKELGVTHIEFLPLHDFAGVDELGKKKEYNWGYNPLHYNVPDGSYSTDPHNPYCRINELKSLIDTIHQNGLRVILDVVYNHVYERETSSFENIVPGYYFRHDEHGMPSNGTGVGNDIASERKMVRKFILDSVLFWLSEYHVDGFRFDLMGILDIDTMKEIRSAVDWIDPSVLLIGEGWDLNTPLTMDKKANIHNQSRLERIGQFNDWFRDSIKGSTFNTYDLGYALGNEHYYNMAIQVLAGSIGFGNKEEGLFTEPGQSVNYVESHDNHTLWDKLVVCLPCEEQSTIEKYHRLATVMVLLAQGIPFLHSGQEFFRTKKGEGNSYKSSDEINQLDWDRKDEFFHHVNYIKGMIEIRKSHRAFRLPSADLIRKHLCFLSLKKPLIGWNLQDVGAYGPSQSIIVLLNPTKADEIVSLPEGNWNIMADDDKSGIIPINCVKEKLLLKPISSYVLFKV</sequence>
<keyword evidence="4" id="KW-1185">Reference proteome</keyword>
<protein>
    <submittedName>
        <fullName evidence="3">Type I pullulanase</fullName>
        <ecNumber evidence="3">3.2.1.41</ecNumber>
    </submittedName>
</protein>
<dbReference type="EC" id="3.2.1.41" evidence="3"/>
<dbReference type="Gene3D" id="3.20.20.80">
    <property type="entry name" value="Glycosidases"/>
    <property type="match status" value="1"/>
</dbReference>
<comment type="similarity">
    <text evidence="1">Belongs to the glycosyl hydrolase 13 family.</text>
</comment>
<gene>
    <name evidence="3" type="primary">pulA</name>
    <name evidence="3" type="ORF">F4V44_05485</name>
</gene>
<dbReference type="GO" id="GO:0005975">
    <property type="term" value="P:carbohydrate metabolic process"/>
    <property type="evidence" value="ECO:0007669"/>
    <property type="project" value="InterPro"/>
</dbReference>
<dbReference type="InterPro" id="IPR040697">
    <property type="entry name" value="PulA_N1"/>
</dbReference>
<dbReference type="Gene3D" id="2.60.40.10">
    <property type="entry name" value="Immunoglobulins"/>
    <property type="match status" value="1"/>
</dbReference>
<evidence type="ECO:0000313" key="4">
    <source>
        <dbReference type="Proteomes" id="UP000326671"/>
    </source>
</evidence>